<dbReference type="GO" id="GO:0017004">
    <property type="term" value="P:cytochrome complex assembly"/>
    <property type="evidence" value="ECO:0007669"/>
    <property type="project" value="UniProtKB-KW"/>
</dbReference>
<comment type="caution">
    <text evidence="4">The sequence shown here is derived from an EMBL/GenBank/DDBJ whole genome shotgun (WGS) entry which is preliminary data.</text>
</comment>
<protein>
    <submittedName>
        <fullName evidence="4">TlpA family protein disulfide reductase</fullName>
    </submittedName>
</protein>
<accession>A0A947D2D2</accession>
<proteinExistence type="predicted"/>
<keyword evidence="2" id="KW-0201">Cytochrome c-type biogenesis</keyword>
<feature type="domain" description="Thioredoxin" evidence="3">
    <location>
        <begin position="35"/>
        <end position="177"/>
    </location>
</feature>
<evidence type="ECO:0000256" key="1">
    <source>
        <dbReference type="ARBA" id="ARBA00004196"/>
    </source>
</evidence>
<organism evidence="4 5">
    <name type="scientific">Hydrogenibacillus schlegelii</name>
    <name type="common">Bacillus schlegelii</name>
    <dbReference type="NCBI Taxonomy" id="1484"/>
    <lineage>
        <taxon>Bacteria</taxon>
        <taxon>Bacillati</taxon>
        <taxon>Bacillota</taxon>
        <taxon>Bacilli</taxon>
        <taxon>Bacillales</taxon>
        <taxon>Bacillales Family X. Incertae Sedis</taxon>
        <taxon>Hydrogenibacillus</taxon>
    </lineage>
</organism>
<dbReference type="InterPro" id="IPR050553">
    <property type="entry name" value="Thioredoxin_ResA/DsbE_sf"/>
</dbReference>
<dbReference type="PANTHER" id="PTHR42852:SF13">
    <property type="entry name" value="PROTEIN DIPZ"/>
    <property type="match status" value="1"/>
</dbReference>
<dbReference type="InterPro" id="IPR013766">
    <property type="entry name" value="Thioredoxin_domain"/>
</dbReference>
<dbReference type="PROSITE" id="PS00194">
    <property type="entry name" value="THIOREDOXIN_1"/>
    <property type="match status" value="1"/>
</dbReference>
<evidence type="ECO:0000256" key="2">
    <source>
        <dbReference type="ARBA" id="ARBA00022748"/>
    </source>
</evidence>
<dbReference type="CDD" id="cd02966">
    <property type="entry name" value="TlpA_like_family"/>
    <property type="match status" value="1"/>
</dbReference>
<name>A0A947D2D2_HYDSH</name>
<comment type="subcellular location">
    <subcellularLocation>
        <location evidence="1">Cell envelope</location>
    </subcellularLocation>
</comment>
<dbReference type="EMBL" id="JAHHQF010000039">
    <property type="protein sequence ID" value="MBT9281583.1"/>
    <property type="molecule type" value="Genomic_DNA"/>
</dbReference>
<dbReference type="Pfam" id="PF08534">
    <property type="entry name" value="Redoxin"/>
    <property type="match status" value="1"/>
</dbReference>
<dbReference type="Proteomes" id="UP000748108">
    <property type="component" value="Unassembled WGS sequence"/>
</dbReference>
<dbReference type="InterPro" id="IPR036249">
    <property type="entry name" value="Thioredoxin-like_sf"/>
</dbReference>
<reference evidence="4" key="1">
    <citation type="journal article" date="2021" name="Microbiology">
        <title>Metagenomic Analysis of the Microbial Community in the Underground Coal Fire Area (Kemerovo Region, Russia) Revealed Predominance of Thermophilic Members of the Phyla Deinococcus-thermus, Aquificae, and Firmicutes.</title>
        <authorList>
            <person name="Kadnikov V."/>
            <person name="Mardanov A.V."/>
            <person name="Beletsky A.V."/>
            <person name="Karnachuk O.V."/>
            <person name="Ravin N.V."/>
        </authorList>
    </citation>
    <scope>NUCLEOTIDE SEQUENCE</scope>
    <source>
        <strain evidence="4">RBS10-49</strain>
    </source>
</reference>
<dbReference type="PANTHER" id="PTHR42852">
    <property type="entry name" value="THIOL:DISULFIDE INTERCHANGE PROTEIN DSBE"/>
    <property type="match status" value="1"/>
</dbReference>
<dbReference type="AlphaFoldDB" id="A0A947D2D2"/>
<dbReference type="GO" id="GO:0030313">
    <property type="term" value="C:cell envelope"/>
    <property type="evidence" value="ECO:0007669"/>
    <property type="project" value="UniProtKB-SubCell"/>
</dbReference>
<dbReference type="InterPro" id="IPR017937">
    <property type="entry name" value="Thioredoxin_CS"/>
</dbReference>
<gene>
    <name evidence="4" type="ORF">KM312_02790</name>
</gene>
<dbReference type="InterPro" id="IPR013740">
    <property type="entry name" value="Redoxin"/>
</dbReference>
<evidence type="ECO:0000313" key="4">
    <source>
        <dbReference type="EMBL" id="MBT9281583.1"/>
    </source>
</evidence>
<dbReference type="GO" id="GO:0016491">
    <property type="term" value="F:oxidoreductase activity"/>
    <property type="evidence" value="ECO:0007669"/>
    <property type="project" value="InterPro"/>
</dbReference>
<evidence type="ECO:0000259" key="3">
    <source>
        <dbReference type="PROSITE" id="PS51352"/>
    </source>
</evidence>
<dbReference type="Gene3D" id="3.40.30.10">
    <property type="entry name" value="Glutaredoxin"/>
    <property type="match status" value="1"/>
</dbReference>
<dbReference type="PROSITE" id="PS51352">
    <property type="entry name" value="THIOREDOXIN_2"/>
    <property type="match status" value="1"/>
</dbReference>
<dbReference type="SUPFAM" id="SSF52833">
    <property type="entry name" value="Thioredoxin-like"/>
    <property type="match status" value="1"/>
</dbReference>
<sequence length="178" mass="19955">MKRTVVSVLALLLLLGVAIYWNTREGAKTAREVRAEEGYRAPGFTIEALDGGGVLDVGALIGQKPIFINFWESWCPPCRAEMPYLQKAYEEYGQDVVFVMINPMTSDTLANAKAFLAEERYTFPVYLDDKDGSVMRLYRVGAFPTSFFIDRSGVIIARHMGAMSEEVVETLMKKIARP</sequence>
<evidence type="ECO:0000313" key="5">
    <source>
        <dbReference type="Proteomes" id="UP000748108"/>
    </source>
</evidence>